<gene>
    <name evidence="1" type="ORF">BDM02DRAFT_3117798</name>
</gene>
<accession>A0ACB6ZBR3</accession>
<comment type="caution">
    <text evidence="1">The sequence shown here is derived from an EMBL/GenBank/DDBJ whole genome shotgun (WGS) entry which is preliminary data.</text>
</comment>
<reference evidence="1" key="1">
    <citation type="submission" date="2019-10" db="EMBL/GenBank/DDBJ databases">
        <authorList>
            <consortium name="DOE Joint Genome Institute"/>
            <person name="Kuo A."/>
            <person name="Miyauchi S."/>
            <person name="Kiss E."/>
            <person name="Drula E."/>
            <person name="Kohler A."/>
            <person name="Sanchez-Garcia M."/>
            <person name="Andreopoulos B."/>
            <person name="Barry K.W."/>
            <person name="Bonito G."/>
            <person name="Buee M."/>
            <person name="Carver A."/>
            <person name="Chen C."/>
            <person name="Cichocki N."/>
            <person name="Clum A."/>
            <person name="Culley D."/>
            <person name="Crous P.W."/>
            <person name="Fauchery L."/>
            <person name="Girlanda M."/>
            <person name="Hayes R."/>
            <person name="Keri Z."/>
            <person name="Labutti K."/>
            <person name="Lipzen A."/>
            <person name="Lombard V."/>
            <person name="Magnuson J."/>
            <person name="Maillard F."/>
            <person name="Morin E."/>
            <person name="Murat C."/>
            <person name="Nolan M."/>
            <person name="Ohm R."/>
            <person name="Pangilinan J."/>
            <person name="Pereira M."/>
            <person name="Perotto S."/>
            <person name="Peter M."/>
            <person name="Riley R."/>
            <person name="Sitrit Y."/>
            <person name="Stielow B."/>
            <person name="Szollosi G."/>
            <person name="Zifcakova L."/>
            <person name="Stursova M."/>
            <person name="Spatafora J.W."/>
            <person name="Tedersoo L."/>
            <person name="Vaario L.-M."/>
            <person name="Yamada A."/>
            <person name="Yan M."/>
            <person name="Wang P."/>
            <person name="Xu J."/>
            <person name="Bruns T."/>
            <person name="Baldrian P."/>
            <person name="Vilgalys R."/>
            <person name="Henrissat B."/>
            <person name="Grigoriev I.V."/>
            <person name="Hibbett D."/>
            <person name="Nagy L.G."/>
            <person name="Martin F.M."/>
        </authorList>
    </citation>
    <scope>NUCLEOTIDE SEQUENCE</scope>
    <source>
        <strain evidence="1">P2</strain>
    </source>
</reference>
<sequence length="610" mass="68100">MATVAPSTLTSDIQRSIQQAVNNAHVALNNPGGAVKVKQKKRKRGGEDDQEQSMPADGEATRRKKSKKKKPSPQDDCAPISRDTPNGESSATSEPHRFTKRKKKKGKGSDTEIPIDPALTTNNEGLADLQTVAFLQALVAAVDPTNPQLMPTQVPMDQQLIHPPFDPNAQMMFPGHFMPMVSGLPYPIQPGFVDPAGLVNDVPGRLSLPELASHANEEIIRTLQGVDLAKLQGVLQVLGDAAAAAEQPSDMLHAPPGFQGVVPPPTLPPTKQNPAPSHTILGQPPKSTKPPPPPDWQQFANPVHAELLATKWMNTTKLKEMAQTEGLVYRQGKFSEIEESQLRNAIENYRIRNGLTSEQLNEVIFAKEKTKDKEFWQEITTAVPLRPIVAVYHHVKRAYHPLRGQGKWSGEQDTLLEQTVNDLGQQWEKVSVHVGRTAADCRDRYRNHIQGREQRNTGTWSKEEEAQLTAIVREMVAKQGKDVDSDIFWGVVSQKMGGKRGRQQCRNKWTDSLSNTLKNEGEKPRWTAQDAYILIHKVDSLDVRHDSEIDWKTFPDPDWNLWSPHLLQRRWMTMKRSIKYHENMTHAGVFCLLATQVARVNLCGAVGRNS</sequence>
<dbReference type="EMBL" id="MU118044">
    <property type="protein sequence ID" value="KAF9646964.1"/>
    <property type="molecule type" value="Genomic_DNA"/>
</dbReference>
<reference evidence="1" key="2">
    <citation type="journal article" date="2020" name="Nat. Commun.">
        <title>Large-scale genome sequencing of mycorrhizal fungi provides insights into the early evolution of symbiotic traits.</title>
        <authorList>
            <person name="Miyauchi S."/>
            <person name="Kiss E."/>
            <person name="Kuo A."/>
            <person name="Drula E."/>
            <person name="Kohler A."/>
            <person name="Sanchez-Garcia M."/>
            <person name="Morin E."/>
            <person name="Andreopoulos B."/>
            <person name="Barry K.W."/>
            <person name="Bonito G."/>
            <person name="Buee M."/>
            <person name="Carver A."/>
            <person name="Chen C."/>
            <person name="Cichocki N."/>
            <person name="Clum A."/>
            <person name="Culley D."/>
            <person name="Crous P.W."/>
            <person name="Fauchery L."/>
            <person name="Girlanda M."/>
            <person name="Hayes R.D."/>
            <person name="Keri Z."/>
            <person name="LaButti K."/>
            <person name="Lipzen A."/>
            <person name="Lombard V."/>
            <person name="Magnuson J."/>
            <person name="Maillard F."/>
            <person name="Murat C."/>
            <person name="Nolan M."/>
            <person name="Ohm R.A."/>
            <person name="Pangilinan J."/>
            <person name="Pereira M.F."/>
            <person name="Perotto S."/>
            <person name="Peter M."/>
            <person name="Pfister S."/>
            <person name="Riley R."/>
            <person name="Sitrit Y."/>
            <person name="Stielow J.B."/>
            <person name="Szollosi G."/>
            <person name="Zifcakova L."/>
            <person name="Stursova M."/>
            <person name="Spatafora J.W."/>
            <person name="Tedersoo L."/>
            <person name="Vaario L.M."/>
            <person name="Yamada A."/>
            <person name="Yan M."/>
            <person name="Wang P."/>
            <person name="Xu J."/>
            <person name="Bruns T."/>
            <person name="Baldrian P."/>
            <person name="Vilgalys R."/>
            <person name="Dunand C."/>
            <person name="Henrissat B."/>
            <person name="Grigoriev I.V."/>
            <person name="Hibbett D."/>
            <person name="Nagy L.G."/>
            <person name="Martin F.M."/>
        </authorList>
    </citation>
    <scope>NUCLEOTIDE SEQUENCE</scope>
    <source>
        <strain evidence="1">P2</strain>
    </source>
</reference>
<keyword evidence="2" id="KW-1185">Reference proteome</keyword>
<name>A0ACB6ZBR3_THEGA</name>
<evidence type="ECO:0000313" key="1">
    <source>
        <dbReference type="EMBL" id="KAF9646964.1"/>
    </source>
</evidence>
<evidence type="ECO:0000313" key="2">
    <source>
        <dbReference type="Proteomes" id="UP000886501"/>
    </source>
</evidence>
<organism evidence="1 2">
    <name type="scientific">Thelephora ganbajun</name>
    <name type="common">Ganba fungus</name>
    <dbReference type="NCBI Taxonomy" id="370292"/>
    <lineage>
        <taxon>Eukaryota</taxon>
        <taxon>Fungi</taxon>
        <taxon>Dikarya</taxon>
        <taxon>Basidiomycota</taxon>
        <taxon>Agaricomycotina</taxon>
        <taxon>Agaricomycetes</taxon>
        <taxon>Thelephorales</taxon>
        <taxon>Thelephoraceae</taxon>
        <taxon>Thelephora</taxon>
    </lineage>
</organism>
<dbReference type="Proteomes" id="UP000886501">
    <property type="component" value="Unassembled WGS sequence"/>
</dbReference>
<proteinExistence type="predicted"/>
<protein>
    <submittedName>
        <fullName evidence="1">Uncharacterized protein</fullName>
    </submittedName>
</protein>